<accession>A0A7W7WZQ4</accession>
<evidence type="ECO:0000313" key="2">
    <source>
        <dbReference type="Proteomes" id="UP000542674"/>
    </source>
</evidence>
<evidence type="ECO:0000313" key="1">
    <source>
        <dbReference type="EMBL" id="MBB4969106.1"/>
    </source>
</evidence>
<keyword evidence="2" id="KW-1185">Reference proteome</keyword>
<protein>
    <submittedName>
        <fullName evidence="1">Uncharacterized protein</fullName>
    </submittedName>
</protein>
<sequence>MTDNTTSATNPPDAVHRLDALVVEAALRGRRPFRELPAPEAAEVLRILARRGDRLGRVAALLDVELHLIAEQYAAASGSW</sequence>
<proteinExistence type="predicted"/>
<dbReference type="RefSeq" id="WP_184674814.1">
    <property type="nucleotide sequence ID" value="NZ_BAABAI010000043.1"/>
</dbReference>
<dbReference type="AlphaFoldDB" id="A0A7W7WZQ4"/>
<name>A0A7W7WZQ4_9PSEU</name>
<organism evidence="1 2">
    <name type="scientific">Saccharothrix violaceirubra</name>
    <dbReference type="NCBI Taxonomy" id="413306"/>
    <lineage>
        <taxon>Bacteria</taxon>
        <taxon>Bacillati</taxon>
        <taxon>Actinomycetota</taxon>
        <taxon>Actinomycetes</taxon>
        <taxon>Pseudonocardiales</taxon>
        <taxon>Pseudonocardiaceae</taxon>
        <taxon>Saccharothrix</taxon>
    </lineage>
</organism>
<reference evidence="1 2" key="1">
    <citation type="submission" date="2020-08" db="EMBL/GenBank/DDBJ databases">
        <title>Sequencing the genomes of 1000 actinobacteria strains.</title>
        <authorList>
            <person name="Klenk H.-P."/>
        </authorList>
    </citation>
    <scope>NUCLEOTIDE SEQUENCE [LARGE SCALE GENOMIC DNA]</scope>
    <source>
        <strain evidence="1 2">DSM 45084</strain>
    </source>
</reference>
<comment type="caution">
    <text evidence="1">The sequence shown here is derived from an EMBL/GenBank/DDBJ whole genome shotgun (WGS) entry which is preliminary data.</text>
</comment>
<dbReference type="Proteomes" id="UP000542674">
    <property type="component" value="Unassembled WGS sequence"/>
</dbReference>
<dbReference type="EMBL" id="JACHJS010000001">
    <property type="protein sequence ID" value="MBB4969106.1"/>
    <property type="molecule type" value="Genomic_DNA"/>
</dbReference>
<gene>
    <name evidence="1" type="ORF">F4559_006465</name>
</gene>